<evidence type="ECO:0000313" key="3">
    <source>
        <dbReference type="EMBL" id="SPD26782.1"/>
    </source>
</evidence>
<dbReference type="EMBL" id="OIVN01006165">
    <property type="protein sequence ID" value="SPD26782.1"/>
    <property type="molecule type" value="Genomic_DNA"/>
</dbReference>
<name>A0A2N9IPK4_FAGSY</name>
<evidence type="ECO:0000256" key="1">
    <source>
        <dbReference type="SAM" id="MobiDB-lite"/>
    </source>
</evidence>
<proteinExistence type="predicted"/>
<reference evidence="3" key="1">
    <citation type="submission" date="2018-02" db="EMBL/GenBank/DDBJ databases">
        <authorList>
            <person name="Cohen D.B."/>
            <person name="Kent A.D."/>
        </authorList>
    </citation>
    <scope>NUCLEOTIDE SEQUENCE</scope>
</reference>
<accession>A0A2N9IPK4</accession>
<sequence length="1060" mass="119073">MVSEYFWVECVVGIFGLGVEGRRLDLDLGSSKNNFVADKCNTLLFLRFDTSLLLRFDTALLLHYNITLLLRFNAALLLRDCVASSLRHFVASSLRHCVASSLRHFDTALLLHYNTTLFLRFNTALLLRDCVASLLRHFVASSLQHFAVSSLRHCVASSPRHCVASSPCNSYLSTTTWLTYLSVAVCTQSSSSSWFFVSSLIMVVFVDSSKTPKNQFITILSHADEPIEEGITLAVLPSASVNYTGLFPLLARRINVGEAHWATSSRAPPLQYTGEFSYIPKYWEWLEDILSRNKKTLTDAKIYGAVRASLFTYDRNVHAMQAFFEYWCPATNTLHTSVGEISITLWDLCRIGGLPLFGSFYDEVVPSAKEMSSLPSSCEYLFAAFHHLSLKLGGPDSVTSTEWVGFWFRGSVRYPKPPNRRSLRRSVRGKLSHNPRGIITTHRNQCRTEDEEAPFRILKVSEKAKEETWLAALLSCWLGEFVFPGKEANLIRPGTFKVASSMARGKKYCLAVPVLATIYKGLNDIASSSVPTPLDPCMVRFSGEGAAKYFEEAEARKLFCSITKFKFHRLALFKGHQEILEDNDQLSDSYVDYFISQRPSYLSSRRGDLSVLEPYSPHRFGRQFGFTQDIPGEIKEDLRAAPLERVMHLWHRCLRINTKSQFLVPSRSPSDAAPCTKDYMDWWAKRSDGFFSSDPSQPNGNIGPRFRKGTDETSGIVSTFRGADRAMASHAKKLNEEDGISCSDHGNEVSRNDSDRHWRRRKYKDNVIDGANHEIVMKTTEPFIDVDTPSPFSGGDEQVSLSSLFDSANTESVRALCCLFNDPMVVSAIQELVEDENLDISLSQVGVDSLKEVIEKPHLEKSNASIPPSGPICNPTKDMVSKVRSSGIPTASTVSTLNAEDVISKASRHYAFMLGEGLIEKIIKTPFDSVASLKEEVRKIIHAIRQTTIVDVMPLQDRVWKFMENASQYSSIRSAFTQRISLEVKNQRRADAERRYTLALESEAIEARDSSRAEAELSKVLSKETELRKELELLATQRGKLENSISLHEEKLPQLQAAGF</sequence>
<dbReference type="PANTHER" id="PTHR36607">
    <property type="entry name" value="1,2-DIHYDROXY-3-KETO-5-METHYLTHIOPENTENE DIOXYGENASE 4"/>
    <property type="match status" value="1"/>
</dbReference>
<gene>
    <name evidence="3" type="ORF">FSB_LOCUS54664</name>
</gene>
<feature type="domain" description="Aminotransferase-like plant mobile" evidence="2">
    <location>
        <begin position="302"/>
        <end position="529"/>
    </location>
</feature>
<dbReference type="Pfam" id="PF10536">
    <property type="entry name" value="PMD"/>
    <property type="match status" value="1"/>
</dbReference>
<evidence type="ECO:0000259" key="2">
    <source>
        <dbReference type="Pfam" id="PF10536"/>
    </source>
</evidence>
<dbReference type="PANTHER" id="PTHR36607:SF20">
    <property type="entry name" value="AMINOTRANSFERASE-LIKE PLANT MOBILE DOMAIN-CONTAINING PROTEIN"/>
    <property type="match status" value="1"/>
</dbReference>
<organism evidence="3">
    <name type="scientific">Fagus sylvatica</name>
    <name type="common">Beechnut</name>
    <dbReference type="NCBI Taxonomy" id="28930"/>
    <lineage>
        <taxon>Eukaryota</taxon>
        <taxon>Viridiplantae</taxon>
        <taxon>Streptophyta</taxon>
        <taxon>Embryophyta</taxon>
        <taxon>Tracheophyta</taxon>
        <taxon>Spermatophyta</taxon>
        <taxon>Magnoliopsida</taxon>
        <taxon>eudicotyledons</taxon>
        <taxon>Gunneridae</taxon>
        <taxon>Pentapetalae</taxon>
        <taxon>rosids</taxon>
        <taxon>fabids</taxon>
        <taxon>Fagales</taxon>
        <taxon>Fagaceae</taxon>
        <taxon>Fagus</taxon>
    </lineage>
</organism>
<dbReference type="AlphaFoldDB" id="A0A2N9IPK4"/>
<protein>
    <recommendedName>
        <fullName evidence="2">Aminotransferase-like plant mobile domain-containing protein</fullName>
    </recommendedName>
</protein>
<dbReference type="InterPro" id="IPR019557">
    <property type="entry name" value="AminoTfrase-like_pln_mobile"/>
</dbReference>
<feature type="region of interest" description="Disordered" evidence="1">
    <location>
        <begin position="692"/>
        <end position="711"/>
    </location>
</feature>